<dbReference type="Pfam" id="PF13635">
    <property type="entry name" value="DUF4143"/>
    <property type="match status" value="1"/>
</dbReference>
<dbReference type="SMART" id="SM00382">
    <property type="entry name" value="AAA"/>
    <property type="match status" value="1"/>
</dbReference>
<dbReference type="RefSeq" id="WP_103923237.1">
    <property type="nucleotide sequence ID" value="NZ_FNVR01000002.1"/>
</dbReference>
<dbReference type="PANTHER" id="PTHR43566:SF2">
    <property type="entry name" value="DUF4143 DOMAIN-CONTAINING PROTEIN"/>
    <property type="match status" value="1"/>
</dbReference>
<dbReference type="Proteomes" id="UP000236736">
    <property type="component" value="Unassembled WGS sequence"/>
</dbReference>
<dbReference type="InterPro" id="IPR003593">
    <property type="entry name" value="AAA+_ATPase"/>
</dbReference>
<sequence length="394" mass="44511">MIKRLLFHKLEELMPDFPAIAILGSRQVGKTTLAQSLAEHFDQEFIYLDLENPSDRSKLAEAEQYFDLHEGKLIILDEIQRMPDMFPVLRGLIDRRRKKGFRACQFLILGSASLELIRQSSESLAGRIAYEELPGFTILEVGDEGKNMEKLWLRGGFPDSFLASSDRASMTWRQNFITTYLERDIPQIAQFVPTNRLRRLWTMLAHEQGQMINFSKFGASLDLSSPTVKSYVELLEDLLLIRSIRPWMSNVGKRLVKSPKVYIRDSGIVHTLLQISSMDNLLAHPVAGLSWEGLVIEHILSVLPKNADYGFYRTSAGAELDLVVQMGSQLWAIEIKRTLSPKLSKGFSIAAEDVEATHRFLVYAGKEEFPLSENANAIGLMGILQKIRLIGGNG</sequence>
<dbReference type="OrthoDB" id="9778168at2"/>
<evidence type="ECO:0000313" key="2">
    <source>
        <dbReference type="EMBL" id="SEF53900.1"/>
    </source>
</evidence>
<dbReference type="InterPro" id="IPR025420">
    <property type="entry name" value="DUF4143"/>
</dbReference>
<dbReference type="Pfam" id="PF13173">
    <property type="entry name" value="AAA_14"/>
    <property type="match status" value="1"/>
</dbReference>
<dbReference type="SUPFAM" id="SSF52540">
    <property type="entry name" value="P-loop containing nucleoside triphosphate hydrolases"/>
    <property type="match status" value="1"/>
</dbReference>
<feature type="domain" description="AAA+ ATPase" evidence="1">
    <location>
        <begin position="16"/>
        <end position="139"/>
    </location>
</feature>
<proteinExistence type="predicted"/>
<dbReference type="Gene3D" id="3.40.50.300">
    <property type="entry name" value="P-loop containing nucleotide triphosphate hydrolases"/>
    <property type="match status" value="1"/>
</dbReference>
<dbReference type="CDD" id="cd00009">
    <property type="entry name" value="AAA"/>
    <property type="match status" value="1"/>
</dbReference>
<dbReference type="STRING" id="1120964.GCA_001313265_00984"/>
<accession>A0A1H5STU0</accession>
<organism evidence="2 3">
    <name type="scientific">Algoriphagus boritolerans DSM 17298 = JCM 18970</name>
    <dbReference type="NCBI Taxonomy" id="1120964"/>
    <lineage>
        <taxon>Bacteria</taxon>
        <taxon>Pseudomonadati</taxon>
        <taxon>Bacteroidota</taxon>
        <taxon>Cytophagia</taxon>
        <taxon>Cytophagales</taxon>
        <taxon>Cyclobacteriaceae</taxon>
        <taxon>Algoriphagus</taxon>
    </lineage>
</organism>
<protein>
    <recommendedName>
        <fullName evidence="1">AAA+ ATPase domain-containing protein</fullName>
    </recommendedName>
</protein>
<name>A0A1H5STU0_9BACT</name>
<dbReference type="InterPro" id="IPR027417">
    <property type="entry name" value="P-loop_NTPase"/>
</dbReference>
<gene>
    <name evidence="2" type="ORF">SAMN03080598_00511</name>
</gene>
<dbReference type="EMBL" id="FNVR01000002">
    <property type="protein sequence ID" value="SEF53900.1"/>
    <property type="molecule type" value="Genomic_DNA"/>
</dbReference>
<reference evidence="3" key="1">
    <citation type="submission" date="2016-10" db="EMBL/GenBank/DDBJ databases">
        <authorList>
            <person name="Varghese N."/>
            <person name="Submissions S."/>
        </authorList>
    </citation>
    <scope>NUCLEOTIDE SEQUENCE [LARGE SCALE GENOMIC DNA]</scope>
    <source>
        <strain evidence="3">DSM 17298</strain>
    </source>
</reference>
<keyword evidence="3" id="KW-1185">Reference proteome</keyword>
<dbReference type="PANTHER" id="PTHR43566">
    <property type="entry name" value="CONSERVED PROTEIN"/>
    <property type="match status" value="1"/>
</dbReference>
<dbReference type="AlphaFoldDB" id="A0A1H5STU0"/>
<evidence type="ECO:0000313" key="3">
    <source>
        <dbReference type="Proteomes" id="UP000236736"/>
    </source>
</evidence>
<dbReference type="InterPro" id="IPR041682">
    <property type="entry name" value="AAA_14"/>
</dbReference>
<evidence type="ECO:0000259" key="1">
    <source>
        <dbReference type="SMART" id="SM00382"/>
    </source>
</evidence>